<dbReference type="InterPro" id="IPR036582">
    <property type="entry name" value="Mao_N_sf"/>
</dbReference>
<accession>A0A4Y8Q4K6</accession>
<keyword evidence="1" id="KW-0732">Signal</keyword>
<dbReference type="Gene3D" id="3.30.457.10">
    <property type="entry name" value="Copper amine oxidase-like, N-terminal domain"/>
    <property type="match status" value="1"/>
</dbReference>
<feature type="domain" description="Copper amine oxidase-like N-terminal" evidence="2">
    <location>
        <begin position="46"/>
        <end position="161"/>
    </location>
</feature>
<keyword evidence="4" id="KW-1185">Reference proteome</keyword>
<proteinExistence type="predicted"/>
<protein>
    <recommendedName>
        <fullName evidence="2">Copper amine oxidase-like N-terminal domain-containing protein</fullName>
    </recommendedName>
</protein>
<dbReference type="SUPFAM" id="SSF55383">
    <property type="entry name" value="Copper amine oxidase, domain N"/>
    <property type="match status" value="1"/>
</dbReference>
<gene>
    <name evidence="3" type="ORF">B5M42_10390</name>
</gene>
<dbReference type="Proteomes" id="UP000298246">
    <property type="component" value="Unassembled WGS sequence"/>
</dbReference>
<feature type="signal peptide" evidence="1">
    <location>
        <begin position="1"/>
        <end position="39"/>
    </location>
</feature>
<evidence type="ECO:0000259" key="2">
    <source>
        <dbReference type="Pfam" id="PF07833"/>
    </source>
</evidence>
<dbReference type="InterPro" id="IPR012854">
    <property type="entry name" value="Cu_amine_oxidase-like_N"/>
</dbReference>
<name>A0A4Y8Q4K6_9BACL</name>
<sequence length="342" mass="36289">METLSFINKGENGKMKKRLMLLAASAVLTAALVAGSASAATLKMKVKGAAVDFQYGTPFIENGSSLMPLRDLLIALGVPNDDEHIIWNGSEKSVTIKLDDFTVKLAVGDKNIYVNGELFKELEVPAQQVVSQDSRVFLPARAVAEALGNTVGYDAATGTVVVEEQGVVETKDGVRVNVPPMETEANQVYGLVTKADKATGKLTVALEDGSTQDIEIADDATIAFPGDYTVDGAYYKTAFHDGITALITLNDDGTAGHVSVGVPYAEVTVKKLVTEEQSATAPDGSTYTYPVHYLTIETAEGQTLTLSSSALIDTDSIKEGSKVWVDGVFIDGYSFESVTLAE</sequence>
<evidence type="ECO:0000256" key="1">
    <source>
        <dbReference type="SAM" id="SignalP"/>
    </source>
</evidence>
<dbReference type="Pfam" id="PF07833">
    <property type="entry name" value="Cu_amine_oxidN1"/>
    <property type="match status" value="1"/>
</dbReference>
<evidence type="ECO:0000313" key="3">
    <source>
        <dbReference type="EMBL" id="TFE87961.1"/>
    </source>
</evidence>
<organism evidence="3 4">
    <name type="scientific">Paenibacillus athensensis</name>
    <dbReference type="NCBI Taxonomy" id="1967502"/>
    <lineage>
        <taxon>Bacteria</taxon>
        <taxon>Bacillati</taxon>
        <taxon>Bacillota</taxon>
        <taxon>Bacilli</taxon>
        <taxon>Bacillales</taxon>
        <taxon>Paenibacillaceae</taxon>
        <taxon>Paenibacillus</taxon>
    </lineage>
</organism>
<dbReference type="EMBL" id="MYFO01000011">
    <property type="protein sequence ID" value="TFE87961.1"/>
    <property type="molecule type" value="Genomic_DNA"/>
</dbReference>
<dbReference type="AlphaFoldDB" id="A0A4Y8Q4K6"/>
<evidence type="ECO:0000313" key="4">
    <source>
        <dbReference type="Proteomes" id="UP000298246"/>
    </source>
</evidence>
<feature type="chain" id="PRO_5021341457" description="Copper amine oxidase-like N-terminal domain-containing protein" evidence="1">
    <location>
        <begin position="40"/>
        <end position="342"/>
    </location>
</feature>
<comment type="caution">
    <text evidence="3">The sequence shown here is derived from an EMBL/GenBank/DDBJ whole genome shotgun (WGS) entry which is preliminary data.</text>
</comment>
<reference evidence="3 4" key="1">
    <citation type="submission" date="2017-03" db="EMBL/GenBank/DDBJ databases">
        <title>Isolation of Levoglucosan Utilizing Bacteria.</title>
        <authorList>
            <person name="Arya A.S."/>
        </authorList>
    </citation>
    <scope>NUCLEOTIDE SEQUENCE [LARGE SCALE GENOMIC DNA]</scope>
    <source>
        <strain evidence="3 4">MEC069</strain>
    </source>
</reference>
<dbReference type="OrthoDB" id="2666280at2"/>